<evidence type="ECO:0000256" key="5">
    <source>
        <dbReference type="ARBA" id="ARBA00022691"/>
    </source>
</evidence>
<dbReference type="InterPro" id="IPR007209">
    <property type="entry name" value="RNaseL-inhib-like_metal-bd_dom"/>
</dbReference>
<dbReference type="GO" id="GO:0030490">
    <property type="term" value="P:maturation of SSU-rRNA"/>
    <property type="evidence" value="ECO:0007669"/>
    <property type="project" value="TreeGrafter"/>
</dbReference>
<keyword evidence="1" id="KW-0963">Cytoplasm</keyword>
<dbReference type="EC" id="2.5.1.157" evidence="6"/>
<feature type="compositionally biased region" description="Basic residues" evidence="7">
    <location>
        <begin position="1"/>
        <end position="10"/>
    </location>
</feature>
<evidence type="ECO:0000256" key="1">
    <source>
        <dbReference type="ARBA" id="ARBA00022490"/>
    </source>
</evidence>
<dbReference type="NCBIfam" id="NF002621">
    <property type="entry name" value="PRK02287.1"/>
    <property type="match status" value="1"/>
</dbReference>
<dbReference type="InterPro" id="IPR022968">
    <property type="entry name" value="Tsr3-like"/>
</dbReference>
<comment type="similarity">
    <text evidence="6">Belongs to the TDD superfamily. TSR3 family.</text>
</comment>
<comment type="caution">
    <text evidence="6">Lacks conserved residue(s) required for the propagation of feature annotation.</text>
</comment>
<evidence type="ECO:0000313" key="11">
    <source>
        <dbReference type="Proteomes" id="UP000887568"/>
    </source>
</evidence>
<dbReference type="Pfam" id="PF04034">
    <property type="entry name" value="Ribo_biogen_C"/>
    <property type="match status" value="1"/>
</dbReference>
<dbReference type="GO" id="GO:0106388">
    <property type="term" value="F:rRNA small subunit aminocarboxypropyltransferase activity"/>
    <property type="evidence" value="ECO:0007669"/>
    <property type="project" value="UniProtKB-EC"/>
</dbReference>
<feature type="binding site" evidence="6">
    <location>
        <position position="122"/>
    </location>
    <ligand>
        <name>S-adenosyl-L-methionine</name>
        <dbReference type="ChEBI" id="CHEBI:59789"/>
    </ligand>
</feature>
<sequence length="450" mass="50105">MGRNRGKGGKSRASGGKSQRHVHKFERYARDSQQESSQGPSRPQEMEEEEEDPWKIPCPLAMWDLQHCDPKKCTGRKLARKGLIRTLRLAQRFNGIILSPMGTHCISPQDRHIVEAKGIAVIDCSWAMLEQTPFDKMRGGQPRLLPYLVAANPINYGRPCKLSCVEAFAATFYIVGLPEYGLQLLKRFKWGPGFYQLNKDVLESYAACKNGTEVVEAQKAWMVKLEQEDALRATTDLMNIDMEQETCNLNRQPQYDMPDLDDDDSDDEDDENESGDEEDVQESKDDVNDNDEDNDVKDEMLRGEASGVATDSQDAIDDEDGGEDDEDDSEDSEEKNQAEASDDATEKTHKVPQRDCSAESSLPVGESSDAKNTCRTQDMVTSAHDEKKSSGACDLNKVETESLDGEVRTESPNENVLDRTDHGSNSDVKTGMLTSETEGLKASLEKVSIS</sequence>
<dbReference type="InterPro" id="IPR007177">
    <property type="entry name" value="Tsr3_C"/>
</dbReference>
<keyword evidence="2 6" id="KW-0690">Ribosome biogenesis</keyword>
<dbReference type="Pfam" id="PF04068">
    <property type="entry name" value="Fer4_RLI"/>
    <property type="match status" value="1"/>
</dbReference>
<feature type="binding site" evidence="6">
    <location>
        <position position="145"/>
    </location>
    <ligand>
        <name>S-adenosyl-L-methionine</name>
        <dbReference type="ChEBI" id="CHEBI:59789"/>
    </ligand>
</feature>
<dbReference type="GO" id="GO:0000455">
    <property type="term" value="P:enzyme-directed rRNA pseudouridine synthesis"/>
    <property type="evidence" value="ECO:0007669"/>
    <property type="project" value="UniProtKB-UniRule"/>
</dbReference>
<evidence type="ECO:0000313" key="10">
    <source>
        <dbReference type="EnsemblMetazoa" id="XP_038069534.1"/>
    </source>
</evidence>
<feature type="compositionally biased region" description="Acidic residues" evidence="7">
    <location>
        <begin position="258"/>
        <end position="280"/>
    </location>
</feature>
<comment type="catalytic activity">
    <reaction evidence="6">
        <text>an N(1)-methylpseudouridine in rRNA + S-adenosyl-L-methionine = N(1)-methyl-N(3)-[(3S)-3-amino-3-carboxypropyl]pseudouridine in rRNA + S-methyl-5'-thioadenosine + H(+)</text>
        <dbReference type="Rhea" id="RHEA:63296"/>
        <dbReference type="Rhea" id="RHEA-COMP:11634"/>
        <dbReference type="Rhea" id="RHEA-COMP:16310"/>
        <dbReference type="ChEBI" id="CHEBI:15378"/>
        <dbReference type="ChEBI" id="CHEBI:17509"/>
        <dbReference type="ChEBI" id="CHEBI:59789"/>
        <dbReference type="ChEBI" id="CHEBI:74890"/>
        <dbReference type="ChEBI" id="CHEBI:146234"/>
        <dbReference type="EC" id="2.5.1.157"/>
    </reaction>
</comment>
<dbReference type="RefSeq" id="XP_038069534.1">
    <property type="nucleotide sequence ID" value="XM_038213606.1"/>
</dbReference>
<dbReference type="PANTHER" id="PTHR20426">
    <property type="entry name" value="RIBOSOME BIOGENESIS PROTEIN TSR3 HOMOLOG"/>
    <property type="match status" value="1"/>
</dbReference>
<feature type="region of interest" description="Disordered" evidence="7">
    <location>
        <begin position="247"/>
        <end position="450"/>
    </location>
</feature>
<evidence type="ECO:0000259" key="9">
    <source>
        <dbReference type="Pfam" id="PF04068"/>
    </source>
</evidence>
<proteinExistence type="inferred from homology"/>
<dbReference type="GeneID" id="119738685"/>
<dbReference type="PANTHER" id="PTHR20426:SF0">
    <property type="entry name" value="18S RRNA AMINOCARBOXYPROPYLTRANSFERASE"/>
    <property type="match status" value="1"/>
</dbReference>
<feature type="compositionally biased region" description="Polar residues" evidence="7">
    <location>
        <begin position="425"/>
        <end position="437"/>
    </location>
</feature>
<dbReference type="CTD" id="115939"/>
<name>A0A914B170_PATMI</name>
<protein>
    <recommendedName>
        <fullName evidence="6">18S rRNA aminocarboxypropyltransferase</fullName>
        <ecNumber evidence="6">2.5.1.157</ecNumber>
    </recommendedName>
</protein>
<keyword evidence="11" id="KW-1185">Reference proteome</keyword>
<dbReference type="EnsemblMetazoa" id="XM_038213606.1">
    <property type="protein sequence ID" value="XP_038069534.1"/>
    <property type="gene ID" value="LOC119738685"/>
</dbReference>
<dbReference type="EnsemblMetazoa" id="XM_038213607.1">
    <property type="protein sequence ID" value="XP_038069535.1"/>
    <property type="gene ID" value="LOC119738685"/>
</dbReference>
<dbReference type="OMA" id="REITHAP"/>
<feature type="compositionally biased region" description="Basic and acidic residues" evidence="7">
    <location>
        <begin position="396"/>
        <end position="424"/>
    </location>
</feature>
<organism evidence="10 11">
    <name type="scientific">Patiria miniata</name>
    <name type="common">Bat star</name>
    <name type="synonym">Asterina miniata</name>
    <dbReference type="NCBI Taxonomy" id="46514"/>
    <lineage>
        <taxon>Eukaryota</taxon>
        <taxon>Metazoa</taxon>
        <taxon>Echinodermata</taxon>
        <taxon>Eleutherozoa</taxon>
        <taxon>Asterozoa</taxon>
        <taxon>Asteroidea</taxon>
        <taxon>Valvatacea</taxon>
        <taxon>Valvatida</taxon>
        <taxon>Asterinidae</taxon>
        <taxon>Patiria</taxon>
    </lineage>
</organism>
<dbReference type="AlphaFoldDB" id="A0A914B170"/>
<keyword evidence="4 6" id="KW-0808">Transferase</keyword>
<dbReference type="GO" id="GO:1904047">
    <property type="term" value="F:S-adenosyl-L-methionine binding"/>
    <property type="evidence" value="ECO:0007669"/>
    <property type="project" value="UniProtKB-UniRule"/>
</dbReference>
<feature type="domain" description="RNase L inhibitor RLI-like possible metal-binding" evidence="9">
    <location>
        <begin position="59"/>
        <end position="91"/>
    </location>
</feature>
<reference evidence="10" key="1">
    <citation type="submission" date="2022-11" db="UniProtKB">
        <authorList>
            <consortium name="EnsemblMetazoa"/>
        </authorList>
    </citation>
    <scope>IDENTIFICATION</scope>
</reference>
<feature type="binding site" evidence="6">
    <location>
        <position position="74"/>
    </location>
    <ligand>
        <name>S-adenosyl-L-methionine</name>
        <dbReference type="ChEBI" id="CHEBI:59789"/>
    </ligand>
</feature>
<dbReference type="Proteomes" id="UP000887568">
    <property type="component" value="Unplaced"/>
</dbReference>
<dbReference type="HAMAP" id="MF_01116">
    <property type="entry name" value="TSR3"/>
    <property type="match status" value="1"/>
</dbReference>
<keyword evidence="3 6" id="KW-0698">rRNA processing</keyword>
<keyword evidence="5 6" id="KW-0949">S-adenosyl-L-methionine</keyword>
<feature type="domain" description="16S/18S rRNA aminocarboxypropyltransferase Tsr3 C-terminal" evidence="8">
    <location>
        <begin position="96"/>
        <end position="222"/>
    </location>
</feature>
<comment type="function">
    <text evidence="6">Aminocarboxypropyltransferase that catalyzes the aminocarboxypropyl transfer on pseudouridine in 18S rRNA. It constitutes the last step in biosynthesis of the hypermodified N1-methyl-N3-(3-amino-3-carboxypropyl) pseudouridine (m1acp3-Psi).</text>
</comment>
<dbReference type="RefSeq" id="XP_038069535.1">
    <property type="nucleotide sequence ID" value="XM_038213607.1"/>
</dbReference>
<evidence type="ECO:0000259" key="8">
    <source>
        <dbReference type="Pfam" id="PF04034"/>
    </source>
</evidence>
<evidence type="ECO:0000256" key="6">
    <source>
        <dbReference type="HAMAP-Rule" id="MF_03146"/>
    </source>
</evidence>
<evidence type="ECO:0000256" key="2">
    <source>
        <dbReference type="ARBA" id="ARBA00022517"/>
    </source>
</evidence>
<dbReference type="OrthoDB" id="10262062at2759"/>
<evidence type="ECO:0000256" key="4">
    <source>
        <dbReference type="ARBA" id="ARBA00022679"/>
    </source>
</evidence>
<evidence type="ECO:0000256" key="7">
    <source>
        <dbReference type="SAM" id="MobiDB-lite"/>
    </source>
</evidence>
<feature type="compositionally biased region" description="Basic and acidic residues" evidence="7">
    <location>
        <begin position="344"/>
        <end position="357"/>
    </location>
</feature>
<feature type="compositionally biased region" description="Acidic residues" evidence="7">
    <location>
        <begin position="314"/>
        <end position="333"/>
    </location>
</feature>
<feature type="compositionally biased region" description="Polar residues" evidence="7">
    <location>
        <begin position="370"/>
        <end position="380"/>
    </location>
</feature>
<evidence type="ECO:0000256" key="3">
    <source>
        <dbReference type="ARBA" id="ARBA00022552"/>
    </source>
</evidence>
<feature type="region of interest" description="Disordered" evidence="7">
    <location>
        <begin position="1"/>
        <end position="52"/>
    </location>
</feature>
<accession>A0A914B170</accession>